<name>A0ABN0WSH5_9BACI</name>
<dbReference type="PANTHER" id="PTHR42930:SF3">
    <property type="entry name" value="PHOSPHATE-SPECIFIC TRANSPORT SYSTEM ACCESSORY PROTEIN PHOU"/>
    <property type="match status" value="1"/>
</dbReference>
<dbReference type="RefSeq" id="WP_343803323.1">
    <property type="nucleotide sequence ID" value="NZ_BAAADJ010000064.1"/>
</dbReference>
<dbReference type="InterPro" id="IPR038078">
    <property type="entry name" value="PhoU-like_sf"/>
</dbReference>
<dbReference type="PANTHER" id="PTHR42930">
    <property type="entry name" value="PHOSPHATE-SPECIFIC TRANSPORT SYSTEM ACCESSORY PROTEIN PHOU"/>
    <property type="match status" value="1"/>
</dbReference>
<comment type="subunit">
    <text evidence="1">Homodimer.</text>
</comment>
<evidence type="ECO:0000259" key="2">
    <source>
        <dbReference type="Pfam" id="PF01895"/>
    </source>
</evidence>
<keyword evidence="1" id="KW-0592">Phosphate transport</keyword>
<comment type="similarity">
    <text evidence="1">Belongs to the PhoU family.</text>
</comment>
<gene>
    <name evidence="3" type="primary">phoU</name>
    <name evidence="3" type="ORF">GCM10008967_40090</name>
</gene>
<keyword evidence="1" id="KW-0963">Cytoplasm</keyword>
<comment type="caution">
    <text evidence="3">The sequence shown here is derived from an EMBL/GenBank/DDBJ whole genome shotgun (WGS) entry which is preliminary data.</text>
</comment>
<dbReference type="InterPro" id="IPR028366">
    <property type="entry name" value="PhoU"/>
</dbReference>
<feature type="domain" description="PhoU" evidence="2">
    <location>
        <begin position="123"/>
        <end position="206"/>
    </location>
</feature>
<dbReference type="Proteomes" id="UP001500782">
    <property type="component" value="Unassembled WGS sequence"/>
</dbReference>
<evidence type="ECO:0000313" key="3">
    <source>
        <dbReference type="EMBL" id="GAA0345648.1"/>
    </source>
</evidence>
<keyword evidence="1" id="KW-0813">Transport</keyword>
<comment type="subcellular location">
    <subcellularLocation>
        <location evidence="1">Cytoplasm</location>
    </subcellularLocation>
</comment>
<reference evidence="3 4" key="1">
    <citation type="journal article" date="2019" name="Int. J. Syst. Evol. Microbiol.">
        <title>The Global Catalogue of Microorganisms (GCM) 10K type strain sequencing project: providing services to taxonomists for standard genome sequencing and annotation.</title>
        <authorList>
            <consortium name="The Broad Institute Genomics Platform"/>
            <consortium name="The Broad Institute Genome Sequencing Center for Infectious Disease"/>
            <person name="Wu L."/>
            <person name="Ma J."/>
        </authorList>
    </citation>
    <scope>NUCLEOTIDE SEQUENCE [LARGE SCALE GENOMIC DNA]</scope>
    <source>
        <strain evidence="3 4">JCM 9731</strain>
    </source>
</reference>
<dbReference type="SUPFAM" id="SSF109755">
    <property type="entry name" value="PhoU-like"/>
    <property type="match status" value="1"/>
</dbReference>
<evidence type="ECO:0000256" key="1">
    <source>
        <dbReference type="PIRNR" id="PIRNR003107"/>
    </source>
</evidence>
<dbReference type="NCBIfam" id="TIGR02135">
    <property type="entry name" value="phoU_full"/>
    <property type="match status" value="1"/>
</dbReference>
<dbReference type="PIRSF" id="PIRSF003107">
    <property type="entry name" value="PhoU"/>
    <property type="match status" value="1"/>
</dbReference>
<comment type="function">
    <text evidence="1">Plays a role in the regulation of phosphate uptake.</text>
</comment>
<evidence type="ECO:0000313" key="4">
    <source>
        <dbReference type="Proteomes" id="UP001500782"/>
    </source>
</evidence>
<dbReference type="EMBL" id="BAAADJ010000064">
    <property type="protein sequence ID" value="GAA0345648.1"/>
    <property type="molecule type" value="Genomic_DNA"/>
</dbReference>
<organism evidence="3 4">
    <name type="scientific">Bacillus carboniphilus</name>
    <dbReference type="NCBI Taxonomy" id="86663"/>
    <lineage>
        <taxon>Bacteria</taxon>
        <taxon>Bacillati</taxon>
        <taxon>Bacillota</taxon>
        <taxon>Bacilli</taxon>
        <taxon>Bacillales</taxon>
        <taxon>Bacillaceae</taxon>
        <taxon>Bacillus</taxon>
    </lineage>
</organism>
<dbReference type="Gene3D" id="1.20.58.220">
    <property type="entry name" value="Phosphate transport system protein phou homolog 2, domain 2"/>
    <property type="match status" value="1"/>
</dbReference>
<dbReference type="Pfam" id="PF01895">
    <property type="entry name" value="PhoU"/>
    <property type="match status" value="2"/>
</dbReference>
<keyword evidence="4" id="KW-1185">Reference proteome</keyword>
<feature type="domain" description="PhoU" evidence="2">
    <location>
        <begin position="19"/>
        <end position="105"/>
    </location>
</feature>
<dbReference type="InterPro" id="IPR026022">
    <property type="entry name" value="PhoU_dom"/>
</dbReference>
<sequence length="219" mass="24957">MNVRQEFQEELNVLKSLLLNMGKRAENALRESIKALQEQDVDLALKIIDEDYKINRLDDEINEKAIWLIAKQQPVATDLRRIIASIKIATDLERVGDQAVNIAKSTIRIGKEALFKPLKDIPAMADRVLQMHVGVLEAFDKEDYNLAKEVAEMDNEVDEMYGKLVNELLSNIPKSPELTAQITQLAFVCRYLERSADHTTNISESVIFTVKGKNYDLNR</sequence>
<accession>A0ABN0WSH5</accession>
<protein>
    <recommendedName>
        <fullName evidence="1">Phosphate-specific transport system accessory protein PhoU</fullName>
    </recommendedName>
</protein>
<proteinExistence type="inferred from homology"/>